<evidence type="ECO:0000313" key="2">
    <source>
        <dbReference type="Proteomes" id="UP001608902"/>
    </source>
</evidence>
<comment type="caution">
    <text evidence="1">The sequence shown here is derived from an EMBL/GenBank/DDBJ whole genome shotgun (WGS) entry which is preliminary data.</text>
</comment>
<protein>
    <submittedName>
        <fullName evidence="1">Uncharacterized protein</fullName>
    </submittedName>
</protein>
<name>A0ABD6EC16_9BILA</name>
<keyword evidence="2" id="KW-1185">Reference proteome</keyword>
<sequence>MVAKWRFDLKSSASKAACGVFVFLTGDSERSNDSAVFLRLREPALRKYQIRFRRGNVASCFRGLQIRGGD</sequence>
<accession>A0ABD6EC16</accession>
<organism evidence="1 2">
    <name type="scientific">Gnathostoma spinigerum</name>
    <dbReference type="NCBI Taxonomy" id="75299"/>
    <lineage>
        <taxon>Eukaryota</taxon>
        <taxon>Metazoa</taxon>
        <taxon>Ecdysozoa</taxon>
        <taxon>Nematoda</taxon>
        <taxon>Chromadorea</taxon>
        <taxon>Rhabditida</taxon>
        <taxon>Spirurina</taxon>
        <taxon>Gnathostomatomorpha</taxon>
        <taxon>Gnathostomatoidea</taxon>
        <taxon>Gnathostomatidae</taxon>
        <taxon>Gnathostoma</taxon>
    </lineage>
</organism>
<dbReference type="Proteomes" id="UP001608902">
    <property type="component" value="Unassembled WGS sequence"/>
</dbReference>
<evidence type="ECO:0000313" key="1">
    <source>
        <dbReference type="EMBL" id="MFH4977185.1"/>
    </source>
</evidence>
<proteinExistence type="predicted"/>
<dbReference type="AlphaFoldDB" id="A0ABD6EC16"/>
<gene>
    <name evidence="1" type="ORF">AB6A40_003894</name>
</gene>
<reference evidence="1 2" key="1">
    <citation type="submission" date="2024-08" db="EMBL/GenBank/DDBJ databases">
        <title>Gnathostoma spinigerum genome.</title>
        <authorList>
            <person name="Gonzalez-Bertolin B."/>
            <person name="Monzon S."/>
            <person name="Zaballos A."/>
            <person name="Jimenez P."/>
            <person name="Dekumyoy P."/>
            <person name="Varona S."/>
            <person name="Cuesta I."/>
            <person name="Sumanam S."/>
            <person name="Adisakwattana P."/>
            <person name="Gasser R.B."/>
            <person name="Hernandez-Gonzalez A."/>
            <person name="Young N.D."/>
            <person name="Perteguer M.J."/>
        </authorList>
    </citation>
    <scope>NUCLEOTIDE SEQUENCE [LARGE SCALE GENOMIC DNA]</scope>
    <source>
        <strain evidence="1">AL3</strain>
        <tissue evidence="1">Liver</tissue>
    </source>
</reference>
<dbReference type="EMBL" id="JBGFUD010002120">
    <property type="protein sequence ID" value="MFH4977185.1"/>
    <property type="molecule type" value="Genomic_DNA"/>
</dbReference>